<protein>
    <submittedName>
        <fullName evidence="3">Tetratricopeptide repeat-containing protein</fullName>
    </submittedName>
</protein>
<proteinExistence type="predicted"/>
<name>A0AA94HTT3_DESDE</name>
<dbReference type="EMBL" id="FPIW01000039">
    <property type="protein sequence ID" value="SFW59317.1"/>
    <property type="molecule type" value="Genomic_DNA"/>
</dbReference>
<evidence type="ECO:0000313" key="4">
    <source>
        <dbReference type="Proteomes" id="UP000182680"/>
    </source>
</evidence>
<dbReference type="SMART" id="SM00028">
    <property type="entry name" value="TPR"/>
    <property type="match status" value="3"/>
</dbReference>
<keyword evidence="1" id="KW-0677">Repeat</keyword>
<reference evidence="4" key="1">
    <citation type="submission" date="2016-11" db="EMBL/GenBank/DDBJ databases">
        <authorList>
            <person name="Jaros S."/>
            <person name="Januszkiewicz K."/>
            <person name="Wedrychowicz H."/>
        </authorList>
    </citation>
    <scope>NUCLEOTIDE SEQUENCE [LARGE SCALE GENOMIC DNA]</scope>
    <source>
        <strain evidence="4">DSM 7057</strain>
    </source>
</reference>
<dbReference type="Gene3D" id="1.25.40.10">
    <property type="entry name" value="Tetratricopeptide repeat domain"/>
    <property type="match status" value="2"/>
</dbReference>
<dbReference type="RefSeq" id="WP_177247192.1">
    <property type="nucleotide sequence ID" value="NZ_FPIW01000039.1"/>
</dbReference>
<dbReference type="AlphaFoldDB" id="A0AA94HTT3"/>
<dbReference type="Pfam" id="PF13526">
    <property type="entry name" value="DUF4125"/>
    <property type="match status" value="1"/>
</dbReference>
<dbReference type="SUPFAM" id="SSF48452">
    <property type="entry name" value="TPR-like"/>
    <property type="match status" value="2"/>
</dbReference>
<evidence type="ECO:0000313" key="3">
    <source>
        <dbReference type="EMBL" id="SFW59317.1"/>
    </source>
</evidence>
<dbReference type="InterPro" id="IPR011990">
    <property type="entry name" value="TPR-like_helical_dom_sf"/>
</dbReference>
<organism evidence="3 4">
    <name type="scientific">Desulfovibrio desulfuricans</name>
    <dbReference type="NCBI Taxonomy" id="876"/>
    <lineage>
        <taxon>Bacteria</taxon>
        <taxon>Pseudomonadati</taxon>
        <taxon>Thermodesulfobacteriota</taxon>
        <taxon>Desulfovibrionia</taxon>
        <taxon>Desulfovibrionales</taxon>
        <taxon>Desulfovibrionaceae</taxon>
        <taxon>Desulfovibrio</taxon>
    </lineage>
</organism>
<sequence length="470" mass="51783">MVSQEQWGRDLQAALEPLAQGCPEDSLARLRTLLRTCDNTPLCRATTLEATARVLLAMSRGAEAVSVMEEGLALLRNAYGSSSPLTLNLMQNLAHLWLETGSYSKSEELGLEAAAACESAFGAHSPRLASALLHLSAVYYRRKEWDRAEQCLQRARGIWEGHARTSGTLPDQQLGTCLNNLGRLYEERGLLAAGIDWHRQAVALRRKVCGEHEDTAFSLGNLGVALASDGQWIEAARTLEEAVACYEKLGKGRSAEAESYKKNLELCRRASAELGTQPVSGSQSLGQDAREALLAEIIERELVMFLATPNEGGTAICQQRPDSFRVMRRMAHEPLNTDTLASYLDDLRNAELAGRNFMIEKYARMDDRLPPLSVSPLLDEIADAEEIFMRGASAKYPNVIVPDNRGAFKKYLRCELETLSPGTLALYARDLRHARQTGRNTALERYACLARLMGKSSLEELEASVRVAAV</sequence>
<dbReference type="Pfam" id="PF13424">
    <property type="entry name" value="TPR_12"/>
    <property type="match status" value="2"/>
</dbReference>
<evidence type="ECO:0000256" key="2">
    <source>
        <dbReference type="ARBA" id="ARBA00022803"/>
    </source>
</evidence>
<gene>
    <name evidence="3" type="ORF">SAMN02910291_02001</name>
</gene>
<evidence type="ECO:0000256" key="1">
    <source>
        <dbReference type="ARBA" id="ARBA00022737"/>
    </source>
</evidence>
<comment type="caution">
    <text evidence="3">The sequence shown here is derived from an EMBL/GenBank/DDBJ whole genome shotgun (WGS) entry which is preliminary data.</text>
</comment>
<dbReference type="InterPro" id="IPR019734">
    <property type="entry name" value="TPR_rpt"/>
</dbReference>
<accession>A0AA94HTT3</accession>
<dbReference type="PANTHER" id="PTHR45641">
    <property type="entry name" value="TETRATRICOPEPTIDE REPEAT PROTEIN (AFU_ORTHOLOGUE AFUA_6G03870)"/>
    <property type="match status" value="1"/>
</dbReference>
<dbReference type="InterPro" id="IPR025191">
    <property type="entry name" value="DUF4125"/>
</dbReference>
<dbReference type="PANTHER" id="PTHR45641:SF19">
    <property type="entry name" value="NEPHROCYSTIN-3"/>
    <property type="match status" value="1"/>
</dbReference>
<keyword evidence="2" id="KW-0802">TPR repeat</keyword>
<dbReference type="Proteomes" id="UP000182680">
    <property type="component" value="Unassembled WGS sequence"/>
</dbReference>